<evidence type="ECO:0000256" key="2">
    <source>
        <dbReference type="SAM" id="MobiDB-lite"/>
    </source>
</evidence>
<evidence type="ECO:0000313" key="5">
    <source>
        <dbReference type="Proteomes" id="UP001189429"/>
    </source>
</evidence>
<dbReference type="Proteomes" id="UP001189429">
    <property type="component" value="Unassembled WGS sequence"/>
</dbReference>
<proteinExistence type="predicted"/>
<feature type="compositionally biased region" description="Basic and acidic residues" evidence="2">
    <location>
        <begin position="478"/>
        <end position="488"/>
    </location>
</feature>
<feature type="transmembrane region" description="Helical" evidence="3">
    <location>
        <begin position="42"/>
        <end position="63"/>
    </location>
</feature>
<comment type="caution">
    <text evidence="4">The sequence shown here is derived from an EMBL/GenBank/DDBJ whole genome shotgun (WGS) entry which is preliminary data.</text>
</comment>
<keyword evidence="3" id="KW-0812">Transmembrane</keyword>
<feature type="transmembrane region" description="Helical" evidence="3">
    <location>
        <begin position="1190"/>
        <end position="1218"/>
    </location>
</feature>
<evidence type="ECO:0000256" key="1">
    <source>
        <dbReference type="SAM" id="Coils"/>
    </source>
</evidence>
<dbReference type="EMBL" id="CAUYUJ010011112">
    <property type="protein sequence ID" value="CAK0831027.1"/>
    <property type="molecule type" value="Genomic_DNA"/>
</dbReference>
<keyword evidence="3" id="KW-0472">Membrane</keyword>
<organism evidence="4 5">
    <name type="scientific">Prorocentrum cordatum</name>
    <dbReference type="NCBI Taxonomy" id="2364126"/>
    <lineage>
        <taxon>Eukaryota</taxon>
        <taxon>Sar</taxon>
        <taxon>Alveolata</taxon>
        <taxon>Dinophyceae</taxon>
        <taxon>Prorocentrales</taxon>
        <taxon>Prorocentraceae</taxon>
        <taxon>Prorocentrum</taxon>
    </lineage>
</organism>
<dbReference type="PANTHER" id="PTHR48125">
    <property type="entry name" value="LP07818P1"/>
    <property type="match status" value="1"/>
</dbReference>
<feature type="region of interest" description="Disordered" evidence="2">
    <location>
        <begin position="478"/>
        <end position="502"/>
    </location>
</feature>
<keyword evidence="1" id="KW-0175">Coiled coil</keyword>
<reference evidence="4" key="1">
    <citation type="submission" date="2023-10" db="EMBL/GenBank/DDBJ databases">
        <authorList>
            <person name="Chen Y."/>
            <person name="Shah S."/>
            <person name="Dougan E. K."/>
            <person name="Thang M."/>
            <person name="Chan C."/>
        </authorList>
    </citation>
    <scope>NUCLEOTIDE SEQUENCE [LARGE SCALE GENOMIC DNA]</scope>
</reference>
<keyword evidence="3" id="KW-1133">Transmembrane helix</keyword>
<accession>A0ABN9SGF5</accession>
<protein>
    <submittedName>
        <fullName evidence="4">Uncharacterized protein</fullName>
    </submittedName>
</protein>
<gene>
    <name evidence="4" type="ORF">PCOR1329_LOCUS29481</name>
</gene>
<sequence>MQAISSFFSEFLQPGCHSQGCSAGLPGLRLQEAIWAEASLRVFVLGAVFVAGLLLGAAGQLLFGPRVAGLSATAAPAPAAILSIDDEARPGDFILIRYNVGGRRLWHERLVLCLAVAPPWGVGILTPDGGAYVEIVIGGADIAACAVCDLGAAGGAAAAVGADATYRFRAIPLAAEVAQGLQDVVTTLGLPAQPAVVPNIGGRAVAPAAAAVAPAGAAGAGGAGAAAGVDGPAAALAGAGVGGAPAGGALLAAAPAPAAAPCAGALVPAAAAPAAPKAALAAAPPAAAPAPPVAIALAGAPPMAAAASAPGGDLRIMPVQLDVRGVRHRPFSEAVRLLWEVPFADWPIDGPRTLAWVVDFIERVAGTPLAWHQKFRTDGQLDDDEPGVANHEMMCRLLEVAFCYDQLHGSNLASLELVARSIQTENERYRHRFESAEDLAVNRNLMIGMAHGHGHICVCPALRDYVAAQLQEEAAISKERRKAREERALAAGSEGDHGGGAVNESQRVAMQNLNTAYHRLGRQPEQYAETRECEDGALGELLHGAAIDGDGACSPSVPYIREHISWPSSSSAPVELTALAGISEAARLRGLVGDPRTYAEFLGKLHGKGVVDYSVAADAKGTVGVFFAPEENGTQRNIFDTRIVNCFFRAPPKTRLPTAAARGSVEVPSSGAFVATADLECAFYRAKLPDGMQEYFSPPAIDSTFLMEARLGDLPFGPGAMLSARAPALPMGFTRALRLCKDVAANCLLRSGVGPSCVIVDGQVGIELGPSRPVAAGAYVDNAATVGATAAAANQLLHTLVKRFKEDGLVVHEIVEASPDAEFLGLQLHAGRALTAKAKNVWRLRAALGGPLRRRRVAGYALRAVLGHIAWMSVLRREALATVRACCTFVEVFEGRPGRLWAAVRELTVVRNLPPVTQADLAAGWRSAIACSDAAPGGLGVARQRLDGSAVASCARFSERWRFKVAGAQAARERPLACGSASEKMAAHKNGYRAADADQVAAETPDDCVEPFLDVSEAPLVDPLMDSSGMLNRRPTGAREVSGGANILFLEGEGLCLAYRHLLRGSGGLGTRSRVPSAGAAAAQRRKLAQQAQGSRPLLAGLTLLGTLAVRANTEKSYLQMLSNFVQWCRQRRQDWKTFDELDVVLSSYFSDHFLMGTACIIGGQTLAAVARATLFKQTAQGRLPQPRSAVYAIAGWLISHGQLGVACWVALAFAAYLRPAEARGLTRESLVPLAPAAGASYACWALLMHPLERGVAGKTGRCDDSVVIDQAPLWPVLAALRAATAPGASLWTSSLDDLTLQFRAACRAMRLSTWKPHLYSLRHGGASDDLLTGRRSPTEVQKRGRWAVAPSMRRHGKEGSLLGEMARVNPEVFAFGAFVEANFGAFLERGFRGMNLYAARPGVGIGQAEGGQCSRHLKRRLRQALASGRTRRVALEIFAGSAHLTEALKRRKLPALALDLSRGPVEDHLCREFRSALHGWLAGRVAGAVWLGSLIWKARRLQRLLQLPSCQLCTFDCCQFGAPWRTRATVAAWGAVDLSRLQRRFSGQRGIWSRSGRPRVILTGHADGVHLIALAAAYPPPFCREMAKLIEHSMRRQSHRHLVDIVTR</sequence>
<evidence type="ECO:0000313" key="4">
    <source>
        <dbReference type="EMBL" id="CAK0831027.1"/>
    </source>
</evidence>
<feature type="coiled-coil region" evidence="1">
    <location>
        <begin position="412"/>
        <end position="439"/>
    </location>
</feature>
<evidence type="ECO:0000256" key="3">
    <source>
        <dbReference type="SAM" id="Phobius"/>
    </source>
</evidence>
<dbReference type="PANTHER" id="PTHR48125:SF10">
    <property type="entry name" value="OS12G0136300 PROTEIN"/>
    <property type="match status" value="1"/>
</dbReference>
<name>A0ABN9SGF5_9DINO</name>
<keyword evidence="5" id="KW-1185">Reference proteome</keyword>